<dbReference type="InterPro" id="IPR013155">
    <property type="entry name" value="M/V/L/I-tRNA-synth_anticd-bd"/>
</dbReference>
<evidence type="ECO:0000256" key="5">
    <source>
        <dbReference type="ARBA" id="ARBA00022840"/>
    </source>
</evidence>
<reference evidence="16" key="1">
    <citation type="submission" date="2017-01" db="EMBL/GenBank/DDBJ databases">
        <authorList>
            <person name="Varghese N."/>
            <person name="Submissions S."/>
        </authorList>
    </citation>
    <scope>NUCLEOTIDE SEQUENCE [LARGE SCALE GENOMIC DNA]</scope>
    <source>
        <strain evidence="16">3bp</strain>
    </source>
</reference>
<dbReference type="InterPro" id="IPR009008">
    <property type="entry name" value="Val/Leu/Ile-tRNA-synth_edit"/>
</dbReference>
<name>A0A1N6TYU7_9MICO</name>
<evidence type="ECO:0000256" key="9">
    <source>
        <dbReference type="HAMAP-Rule" id="MF_00049"/>
    </source>
</evidence>
<feature type="domain" description="Methionyl/Valyl/Leucyl/Isoleucyl-tRNA synthetase anticodon-binding" evidence="13">
    <location>
        <begin position="695"/>
        <end position="822"/>
    </location>
</feature>
<feature type="short sequence motif" description="'KMSKS' region" evidence="9">
    <location>
        <begin position="608"/>
        <end position="612"/>
    </location>
</feature>
<comment type="catalytic activity">
    <reaction evidence="8 9">
        <text>tRNA(Leu) + L-leucine + ATP = L-leucyl-tRNA(Leu) + AMP + diphosphate</text>
        <dbReference type="Rhea" id="RHEA:11688"/>
        <dbReference type="Rhea" id="RHEA-COMP:9613"/>
        <dbReference type="Rhea" id="RHEA-COMP:9622"/>
        <dbReference type="ChEBI" id="CHEBI:30616"/>
        <dbReference type="ChEBI" id="CHEBI:33019"/>
        <dbReference type="ChEBI" id="CHEBI:57427"/>
        <dbReference type="ChEBI" id="CHEBI:78442"/>
        <dbReference type="ChEBI" id="CHEBI:78494"/>
        <dbReference type="ChEBI" id="CHEBI:456215"/>
        <dbReference type="EC" id="6.1.1.4"/>
    </reaction>
</comment>
<sequence>MHAAPPPHPSVPTVPIVPADHAGVDHVEPSSGDSRMLGASSREIEDRWQQYWAEHGTFRARDDGSRPRRYLLTMFPYPSGDLHMGHAEVFALEDVVARYWRLRGYDVLNPIGWDSFGLPAENAAIRRGENPAVFTETNIATQAATARRYGVSFDWSRRLETHRPEYYRWTQWLFLRLLERGLAYRATASVNWCPVDRTVLANEQVVGGRCERCGAAVVHRELTQWFVRVTAYADRLLDDMEALEDAWPARVLTMQRNWIGRSAGARVRFPVVPDDAPHAPASAAPGAASRPEHVEVFTTRPDTLPGATFVAVAPDGPLAAALCAPERAEALARHRETALASGEIERTSAQRPSAGTFLGAWVRRPGSDERLPVWAADHVLPHYGTGAVMGVPAHDDRDARFAAAHGLPTGSGETWPGVEEAIARLEDDGTGERATSYRLRDWLVSRQRYWGAPVPVVHCPGCGVVPVPDDDLPVRLPDLAGDDLLPRGRSPLAAPAAEAWRRVPCPRCGADAERDPDTLDTFVDSSWYFLRYCSPGDDSPPDDVPFRPEDARRWMPAAQYVGGVEHAILHLLYSRFVTKFLHDEGWVDVVEPFATLLNQGQVRNGGRAMSKSLGNGVDLGEQLDRHGADAVRLALVFAGPPEDDVDWADVDASAMRRFCARVLRLADAVGPAAGPRATGPELLGAVVPGSRAHALRRATHRTVHEAEDLLDRSRFNVVVARVMELASAARRATDTGPASDEKAGAHAAAVREAVEAAVVLLSLVAPHTAEEAWHRLGREPSVTEADWPTVDPALLVVDEVVAAVQVDGKVRDRVRVAADVDERTLHDLALATAGAARATAGRHVVRVVVRPPHLVNVVTRPSTDDPAVT</sequence>
<evidence type="ECO:0000256" key="7">
    <source>
        <dbReference type="ARBA" id="ARBA00023146"/>
    </source>
</evidence>
<dbReference type="GO" id="GO:0005737">
    <property type="term" value="C:cytoplasm"/>
    <property type="evidence" value="ECO:0007669"/>
    <property type="project" value="UniProtKB-SubCell"/>
</dbReference>
<evidence type="ECO:0000256" key="2">
    <source>
        <dbReference type="ARBA" id="ARBA00022490"/>
    </source>
</evidence>
<organism evidence="15 16">
    <name type="scientific">Cellulosimicrobium aquatile</name>
    <dbReference type="NCBI Taxonomy" id="1612203"/>
    <lineage>
        <taxon>Bacteria</taxon>
        <taxon>Bacillati</taxon>
        <taxon>Actinomycetota</taxon>
        <taxon>Actinomycetes</taxon>
        <taxon>Micrococcales</taxon>
        <taxon>Promicromonosporaceae</taxon>
        <taxon>Cellulosimicrobium</taxon>
    </lineage>
</organism>
<evidence type="ECO:0000256" key="1">
    <source>
        <dbReference type="ARBA" id="ARBA00005594"/>
    </source>
</evidence>
<feature type="region of interest" description="Disordered" evidence="11">
    <location>
        <begin position="1"/>
        <end position="38"/>
    </location>
</feature>
<dbReference type="FunFam" id="3.40.50.620:FF:000003">
    <property type="entry name" value="Leucine--tRNA ligase"/>
    <property type="match status" value="1"/>
</dbReference>
<dbReference type="SUPFAM" id="SSF52374">
    <property type="entry name" value="Nucleotidylyl transferase"/>
    <property type="match status" value="1"/>
</dbReference>
<dbReference type="SUPFAM" id="SSF47323">
    <property type="entry name" value="Anticodon-binding domain of a subclass of class I aminoacyl-tRNA synthetases"/>
    <property type="match status" value="1"/>
</dbReference>
<keyword evidence="2 9" id="KW-0963">Cytoplasm</keyword>
<feature type="short sequence motif" description="'HIGH' region" evidence="9">
    <location>
        <begin position="76"/>
        <end position="86"/>
    </location>
</feature>
<dbReference type="Gene3D" id="3.90.740.10">
    <property type="entry name" value="Valyl/Leucyl/Isoleucyl-tRNA synthetase, editing domain"/>
    <property type="match status" value="1"/>
</dbReference>
<protein>
    <recommendedName>
        <fullName evidence="9">Leucine--tRNA ligase</fullName>
        <ecNumber evidence="9">6.1.1.4</ecNumber>
    </recommendedName>
    <alternativeName>
        <fullName evidence="9">Leucyl-tRNA synthetase</fullName>
        <shortName evidence="9">LeuRS</shortName>
    </alternativeName>
</protein>
<evidence type="ECO:0000256" key="8">
    <source>
        <dbReference type="ARBA" id="ARBA00047469"/>
    </source>
</evidence>
<keyword evidence="16" id="KW-1185">Reference proteome</keyword>
<dbReference type="InterPro" id="IPR025709">
    <property type="entry name" value="Leu_tRNA-synth_edit"/>
</dbReference>
<dbReference type="PROSITE" id="PS00178">
    <property type="entry name" value="AA_TRNA_LIGASE_I"/>
    <property type="match status" value="1"/>
</dbReference>
<comment type="subcellular location">
    <subcellularLocation>
        <location evidence="9">Cytoplasm</location>
    </subcellularLocation>
</comment>
<dbReference type="GO" id="GO:0005524">
    <property type="term" value="F:ATP binding"/>
    <property type="evidence" value="ECO:0007669"/>
    <property type="project" value="UniProtKB-UniRule"/>
</dbReference>
<evidence type="ECO:0000256" key="11">
    <source>
        <dbReference type="SAM" id="MobiDB-lite"/>
    </source>
</evidence>
<evidence type="ECO:0000313" key="16">
    <source>
        <dbReference type="Proteomes" id="UP000186235"/>
    </source>
</evidence>
<dbReference type="PANTHER" id="PTHR43740:SF2">
    <property type="entry name" value="LEUCINE--TRNA LIGASE, MITOCHONDRIAL"/>
    <property type="match status" value="1"/>
</dbReference>
<dbReference type="HAMAP" id="MF_00049_B">
    <property type="entry name" value="Leu_tRNA_synth_B"/>
    <property type="match status" value="1"/>
</dbReference>
<dbReference type="FunFam" id="1.10.730.10:FF:000002">
    <property type="entry name" value="Leucine--tRNA ligase"/>
    <property type="match status" value="1"/>
</dbReference>
<evidence type="ECO:0000259" key="12">
    <source>
        <dbReference type="Pfam" id="PF00133"/>
    </source>
</evidence>
<evidence type="ECO:0000256" key="10">
    <source>
        <dbReference type="RuleBase" id="RU363035"/>
    </source>
</evidence>
<dbReference type="Gene3D" id="3.40.50.620">
    <property type="entry name" value="HUPs"/>
    <property type="match status" value="2"/>
</dbReference>
<evidence type="ECO:0000256" key="3">
    <source>
        <dbReference type="ARBA" id="ARBA00022598"/>
    </source>
</evidence>
<dbReference type="InterPro" id="IPR009080">
    <property type="entry name" value="tRNAsynth_Ia_anticodon-bd"/>
</dbReference>
<dbReference type="CDD" id="cd00812">
    <property type="entry name" value="LeuRS_core"/>
    <property type="match status" value="1"/>
</dbReference>
<evidence type="ECO:0000259" key="13">
    <source>
        <dbReference type="Pfam" id="PF08264"/>
    </source>
</evidence>
<dbReference type="GO" id="GO:0002161">
    <property type="term" value="F:aminoacyl-tRNA deacylase activity"/>
    <property type="evidence" value="ECO:0007669"/>
    <property type="project" value="InterPro"/>
</dbReference>
<evidence type="ECO:0000259" key="14">
    <source>
        <dbReference type="Pfam" id="PF13603"/>
    </source>
</evidence>
<dbReference type="GO" id="GO:0004823">
    <property type="term" value="F:leucine-tRNA ligase activity"/>
    <property type="evidence" value="ECO:0007669"/>
    <property type="project" value="UniProtKB-UniRule"/>
</dbReference>
<feature type="compositionally biased region" description="Pro residues" evidence="11">
    <location>
        <begin position="1"/>
        <end position="12"/>
    </location>
</feature>
<keyword evidence="7 9" id="KW-0030">Aminoacyl-tRNA synthetase</keyword>
<dbReference type="InterPro" id="IPR002300">
    <property type="entry name" value="aa-tRNA-synth_Ia"/>
</dbReference>
<dbReference type="SUPFAM" id="SSF50677">
    <property type="entry name" value="ValRS/IleRS/LeuRS editing domain"/>
    <property type="match status" value="1"/>
</dbReference>
<dbReference type="PANTHER" id="PTHR43740">
    <property type="entry name" value="LEUCYL-TRNA SYNTHETASE"/>
    <property type="match status" value="1"/>
</dbReference>
<dbReference type="InterPro" id="IPR002302">
    <property type="entry name" value="Leu-tRNA-ligase"/>
</dbReference>
<dbReference type="PRINTS" id="PR00985">
    <property type="entry name" value="TRNASYNTHLEU"/>
</dbReference>
<dbReference type="Pfam" id="PF13603">
    <property type="entry name" value="tRNA-synt_1_2"/>
    <property type="match status" value="1"/>
</dbReference>
<dbReference type="Proteomes" id="UP000186235">
    <property type="component" value="Unassembled WGS sequence"/>
</dbReference>
<keyword evidence="3 9" id="KW-0436">Ligase</keyword>
<feature type="domain" description="Aminoacyl-tRNA synthetase class Ia" evidence="12">
    <location>
        <begin position="440"/>
        <end position="645"/>
    </location>
</feature>
<evidence type="ECO:0000256" key="6">
    <source>
        <dbReference type="ARBA" id="ARBA00022917"/>
    </source>
</evidence>
<dbReference type="EC" id="6.1.1.4" evidence="9"/>
<dbReference type="EMBL" id="FTMI01000005">
    <property type="protein sequence ID" value="SIQ58266.1"/>
    <property type="molecule type" value="Genomic_DNA"/>
</dbReference>
<keyword evidence="5 9" id="KW-0067">ATP-binding</keyword>
<feature type="domain" description="Leucyl-tRNA synthetase editing" evidence="14">
    <location>
        <begin position="256"/>
        <end position="409"/>
    </location>
</feature>
<evidence type="ECO:0000256" key="4">
    <source>
        <dbReference type="ARBA" id="ARBA00022741"/>
    </source>
</evidence>
<dbReference type="GO" id="GO:0006429">
    <property type="term" value="P:leucyl-tRNA aminoacylation"/>
    <property type="evidence" value="ECO:0007669"/>
    <property type="project" value="UniProtKB-UniRule"/>
</dbReference>
<feature type="binding site" evidence="9">
    <location>
        <position position="611"/>
    </location>
    <ligand>
        <name>ATP</name>
        <dbReference type="ChEBI" id="CHEBI:30616"/>
    </ligand>
</feature>
<dbReference type="Pfam" id="PF00133">
    <property type="entry name" value="tRNA-synt_1"/>
    <property type="match status" value="2"/>
</dbReference>
<proteinExistence type="inferred from homology"/>
<dbReference type="Gene3D" id="3.10.20.590">
    <property type="match status" value="1"/>
</dbReference>
<dbReference type="InterPro" id="IPR014729">
    <property type="entry name" value="Rossmann-like_a/b/a_fold"/>
</dbReference>
<accession>A0A1N6TYU7</accession>
<dbReference type="Pfam" id="PF08264">
    <property type="entry name" value="Anticodon_1"/>
    <property type="match status" value="1"/>
</dbReference>
<dbReference type="InterPro" id="IPR001412">
    <property type="entry name" value="aa-tRNA-synth_I_CS"/>
</dbReference>
<evidence type="ECO:0000313" key="15">
    <source>
        <dbReference type="EMBL" id="SIQ58266.1"/>
    </source>
</evidence>
<feature type="domain" description="Aminoacyl-tRNA synthetase class Ia" evidence="12">
    <location>
        <begin position="48"/>
        <end position="243"/>
    </location>
</feature>
<dbReference type="Gene3D" id="1.10.730.10">
    <property type="entry name" value="Isoleucyl-tRNA Synthetase, Domain 1"/>
    <property type="match status" value="1"/>
</dbReference>
<comment type="similarity">
    <text evidence="1 9 10">Belongs to the class-I aminoacyl-tRNA synthetase family.</text>
</comment>
<dbReference type="AlphaFoldDB" id="A0A1N6TYU7"/>
<keyword evidence="6 9" id="KW-0648">Protein biosynthesis</keyword>
<gene>
    <name evidence="9" type="primary">leuS</name>
    <name evidence="15" type="ORF">SAMN05518682_2979</name>
</gene>
<keyword evidence="4 9" id="KW-0547">Nucleotide-binding</keyword>